<evidence type="ECO:0000256" key="1">
    <source>
        <dbReference type="SAM" id="MobiDB-lite"/>
    </source>
</evidence>
<dbReference type="Proteomes" id="UP000266669">
    <property type="component" value="Unassembled WGS sequence"/>
</dbReference>
<protein>
    <submittedName>
        <fullName evidence="2">Uncharacterized protein</fullName>
    </submittedName>
</protein>
<proteinExistence type="predicted"/>
<reference evidence="3" key="1">
    <citation type="submission" date="2018-05" db="EMBL/GenBank/DDBJ databases">
        <title>Leptospira yasudae sp. nov. and Leptospira stimsonii sp. nov., two pathogenic species of the genus Leptospira isolated from environmental sources.</title>
        <authorList>
            <person name="Casanovas-Massana A."/>
            <person name="Hamond C."/>
            <person name="Santos L.A."/>
            <person name="Hacker K.P."/>
            <person name="Balassiano I."/>
            <person name="Medeiros M.A."/>
            <person name="Reis M.G."/>
            <person name="Ko A.I."/>
            <person name="Wunder E.A."/>
        </authorList>
    </citation>
    <scope>NUCLEOTIDE SEQUENCE [LARGE SCALE GENOMIC DNA]</scope>
    <source>
        <strain evidence="3">AMB6-RJ</strain>
    </source>
</reference>
<dbReference type="AlphaFoldDB" id="A0A8B3CL41"/>
<dbReference type="EMBL" id="QHCS01000006">
    <property type="protein sequence ID" value="RHX84004.1"/>
    <property type="molecule type" value="Genomic_DNA"/>
</dbReference>
<gene>
    <name evidence="2" type="ORF">DLM78_18110</name>
</gene>
<comment type="caution">
    <text evidence="2">The sequence shown here is derived from an EMBL/GenBank/DDBJ whole genome shotgun (WGS) entry which is preliminary data.</text>
</comment>
<name>A0A8B3CL41_9LEPT</name>
<sequence>MDPELKSILSKDGWLWHTFRYNLEDDFLWVRCKTIFKRRKEMQRESSREIGICRSSYKGRFACEKFDFVVEESLRSFPPPKHNDSPYESLTPPPKNRGGARTFTEELS</sequence>
<feature type="region of interest" description="Disordered" evidence="1">
    <location>
        <begin position="76"/>
        <end position="108"/>
    </location>
</feature>
<organism evidence="2 3">
    <name type="scientific">Leptospira stimsonii</name>
    <dbReference type="NCBI Taxonomy" id="2202203"/>
    <lineage>
        <taxon>Bacteria</taxon>
        <taxon>Pseudomonadati</taxon>
        <taxon>Spirochaetota</taxon>
        <taxon>Spirochaetia</taxon>
        <taxon>Leptospirales</taxon>
        <taxon>Leptospiraceae</taxon>
        <taxon>Leptospira</taxon>
    </lineage>
</organism>
<evidence type="ECO:0000313" key="2">
    <source>
        <dbReference type="EMBL" id="RHX84004.1"/>
    </source>
</evidence>
<evidence type="ECO:0000313" key="3">
    <source>
        <dbReference type="Proteomes" id="UP000266669"/>
    </source>
</evidence>
<accession>A0A8B3CL41</accession>